<name>A0A1S7LCX2_MAGMO</name>
<proteinExistence type="predicted"/>
<dbReference type="EMBL" id="LO017727">
    <property type="protein sequence ID" value="CRH04712.1"/>
    <property type="molecule type" value="Genomic_DNA"/>
</dbReference>
<feature type="transmembrane region" description="Helical" evidence="1">
    <location>
        <begin position="58"/>
        <end position="76"/>
    </location>
</feature>
<evidence type="ECO:0000313" key="2">
    <source>
        <dbReference type="EMBL" id="CRH04712.1"/>
    </source>
</evidence>
<gene>
    <name evidence="2" type="ORF">MAGMO_0506</name>
</gene>
<reference evidence="2" key="1">
    <citation type="submission" date="2015-04" db="EMBL/GenBank/DDBJ databases">
        <authorList>
            <person name="Syromyatnikov M.Y."/>
            <person name="Popov V.N."/>
        </authorList>
    </citation>
    <scope>NUCLEOTIDE SEQUENCE</scope>
    <source>
        <strain evidence="2">MO-1</strain>
    </source>
</reference>
<keyword evidence="1" id="KW-1133">Transmembrane helix</keyword>
<accession>A0A1S7LCX2</accession>
<protein>
    <submittedName>
        <fullName evidence="2">Uncharacterized protein</fullName>
    </submittedName>
</protein>
<sequence>MTQTVVATKLGHDDTLTISGPGEVKIMASKKVAILKGSSLSLPSLAATAKPTLLGLKLMGPAMGLLGVTLAMAYLAKMAGDAINKQNNS</sequence>
<keyword evidence="1" id="KW-0812">Transmembrane</keyword>
<dbReference type="AlphaFoldDB" id="A0A1S7LCX2"/>
<keyword evidence="1" id="KW-0472">Membrane</keyword>
<organism evidence="2">
    <name type="scientific">Magnetococcus massalia (strain MO-1)</name>
    <dbReference type="NCBI Taxonomy" id="451514"/>
    <lineage>
        <taxon>Bacteria</taxon>
        <taxon>Pseudomonadati</taxon>
        <taxon>Pseudomonadota</taxon>
        <taxon>Magnetococcia</taxon>
        <taxon>Magnetococcales</taxon>
        <taxon>Magnetococcaceae</taxon>
        <taxon>Magnetococcus</taxon>
    </lineage>
</organism>
<evidence type="ECO:0000256" key="1">
    <source>
        <dbReference type="SAM" id="Phobius"/>
    </source>
</evidence>